<evidence type="ECO:0000256" key="7">
    <source>
        <dbReference type="ARBA" id="ARBA00048791"/>
    </source>
</evidence>
<evidence type="ECO:0000313" key="9">
    <source>
        <dbReference type="EMBL" id="ORY78125.1"/>
    </source>
</evidence>
<dbReference type="EMBL" id="MCFI01000018">
    <property type="protein sequence ID" value="ORY78125.1"/>
    <property type="molecule type" value="Genomic_DNA"/>
</dbReference>
<gene>
    <name evidence="9" type="ORF">BCR37DRAFT_405455</name>
</gene>
<reference evidence="9 10" key="1">
    <citation type="submission" date="2016-07" db="EMBL/GenBank/DDBJ databases">
        <title>Pervasive Adenine N6-methylation of Active Genes in Fungi.</title>
        <authorList>
            <consortium name="DOE Joint Genome Institute"/>
            <person name="Mondo S.J."/>
            <person name="Dannebaum R.O."/>
            <person name="Kuo R.C."/>
            <person name="Labutti K."/>
            <person name="Haridas S."/>
            <person name="Kuo A."/>
            <person name="Salamov A."/>
            <person name="Ahrendt S.R."/>
            <person name="Lipzen A."/>
            <person name="Sullivan W."/>
            <person name="Andreopoulos W.B."/>
            <person name="Clum A."/>
            <person name="Lindquist E."/>
            <person name="Daum C."/>
            <person name="Ramamoorthy G.K."/>
            <person name="Gryganskyi A."/>
            <person name="Culley D."/>
            <person name="Magnuson J.K."/>
            <person name="James T.Y."/>
            <person name="O'Malley M.A."/>
            <person name="Stajich J.E."/>
            <person name="Spatafora J.W."/>
            <person name="Visel A."/>
            <person name="Grigoriev I.V."/>
        </authorList>
    </citation>
    <scope>NUCLEOTIDE SEQUENCE [LARGE SCALE GENOMIC DNA]</scope>
    <source>
        <strain evidence="9 10">12-1054</strain>
    </source>
</reference>
<dbReference type="PANTHER" id="PTHR10889">
    <property type="entry name" value="DEOXYRIBOSE-PHOSPHATE ALDOLASE"/>
    <property type="match status" value="1"/>
</dbReference>
<dbReference type="OrthoDB" id="70823at2759"/>
<comment type="caution">
    <text evidence="9">The sequence shown here is derived from an EMBL/GenBank/DDBJ whole genome shotgun (WGS) entry which is preliminary data.</text>
</comment>
<dbReference type="InterPro" id="IPR002915">
    <property type="entry name" value="DeoC/FbaB/LacD_aldolase"/>
</dbReference>
<dbReference type="FunFam" id="3.20.20.70:FF:000044">
    <property type="entry name" value="Deoxyribose-phosphate aldolase"/>
    <property type="match status" value="1"/>
</dbReference>
<dbReference type="STRING" id="56484.A0A1Y2F5B3"/>
<dbReference type="Proteomes" id="UP000193685">
    <property type="component" value="Unassembled WGS sequence"/>
</dbReference>
<dbReference type="GO" id="GO:0009264">
    <property type="term" value="P:deoxyribonucleotide catabolic process"/>
    <property type="evidence" value="ECO:0007669"/>
    <property type="project" value="InterPro"/>
</dbReference>
<evidence type="ECO:0000256" key="2">
    <source>
        <dbReference type="ARBA" id="ARBA00012515"/>
    </source>
</evidence>
<dbReference type="NCBIfam" id="TIGR00126">
    <property type="entry name" value="deoC"/>
    <property type="match status" value="1"/>
</dbReference>
<dbReference type="Gene3D" id="3.20.20.70">
    <property type="entry name" value="Aldolase class I"/>
    <property type="match status" value="1"/>
</dbReference>
<dbReference type="PIRSF" id="PIRSF001357">
    <property type="entry name" value="DeoC"/>
    <property type="match status" value="1"/>
</dbReference>
<evidence type="ECO:0000256" key="1">
    <source>
        <dbReference type="ARBA" id="ARBA00010936"/>
    </source>
</evidence>
<evidence type="ECO:0000256" key="5">
    <source>
        <dbReference type="ARBA" id="ARBA00023270"/>
    </source>
</evidence>
<keyword evidence="5 8" id="KW-0704">Schiff base</keyword>
<evidence type="ECO:0000256" key="3">
    <source>
        <dbReference type="ARBA" id="ARBA00022490"/>
    </source>
</evidence>
<dbReference type="UniPathway" id="UPA00002">
    <property type="reaction ID" value="UER00468"/>
</dbReference>
<dbReference type="GO" id="GO:0016052">
    <property type="term" value="P:carbohydrate catabolic process"/>
    <property type="evidence" value="ECO:0007669"/>
    <property type="project" value="TreeGrafter"/>
</dbReference>
<dbReference type="HAMAP" id="MF_00114">
    <property type="entry name" value="DeoC_type1"/>
    <property type="match status" value="1"/>
</dbReference>
<evidence type="ECO:0000256" key="8">
    <source>
        <dbReference type="PIRSR" id="PIRSR001357-50"/>
    </source>
</evidence>
<dbReference type="SUPFAM" id="SSF51569">
    <property type="entry name" value="Aldolase"/>
    <property type="match status" value="1"/>
</dbReference>
<dbReference type="EC" id="4.1.2.4" evidence="2"/>
<organism evidence="9 10">
    <name type="scientific">Protomyces lactucae-debilis</name>
    <dbReference type="NCBI Taxonomy" id="2754530"/>
    <lineage>
        <taxon>Eukaryota</taxon>
        <taxon>Fungi</taxon>
        <taxon>Dikarya</taxon>
        <taxon>Ascomycota</taxon>
        <taxon>Taphrinomycotina</taxon>
        <taxon>Taphrinomycetes</taxon>
        <taxon>Taphrinales</taxon>
        <taxon>Protomycetaceae</taxon>
        <taxon>Protomyces</taxon>
    </lineage>
</organism>
<dbReference type="InterPro" id="IPR013785">
    <property type="entry name" value="Aldolase_TIM"/>
</dbReference>
<dbReference type="GeneID" id="63788684"/>
<protein>
    <recommendedName>
        <fullName evidence="2">deoxyribose-phosphate aldolase</fullName>
        <ecNumber evidence="2">4.1.2.4</ecNumber>
    </recommendedName>
    <alternativeName>
        <fullName evidence="6">2-deoxy-D-ribose 5-phosphate aldolase</fullName>
    </alternativeName>
</protein>
<accession>A0A1Y2F5B3</accession>
<dbReference type="InterPro" id="IPR028581">
    <property type="entry name" value="DeoC_typeI"/>
</dbReference>
<dbReference type="GO" id="GO:0005737">
    <property type="term" value="C:cytoplasm"/>
    <property type="evidence" value="ECO:0007669"/>
    <property type="project" value="InterPro"/>
</dbReference>
<dbReference type="Pfam" id="PF01791">
    <property type="entry name" value="DeoC"/>
    <property type="match status" value="1"/>
</dbReference>
<keyword evidence="10" id="KW-1185">Reference proteome</keyword>
<dbReference type="RefSeq" id="XP_040723236.1">
    <property type="nucleotide sequence ID" value="XM_040872085.1"/>
</dbReference>
<evidence type="ECO:0000313" key="10">
    <source>
        <dbReference type="Proteomes" id="UP000193685"/>
    </source>
</evidence>
<dbReference type="PANTHER" id="PTHR10889:SF1">
    <property type="entry name" value="DEOXYRIBOSE-PHOSPHATE ALDOLASE"/>
    <property type="match status" value="1"/>
</dbReference>
<dbReference type="GO" id="GO:0004139">
    <property type="term" value="F:deoxyribose-phosphate aldolase activity"/>
    <property type="evidence" value="ECO:0007669"/>
    <property type="project" value="UniProtKB-EC"/>
</dbReference>
<dbReference type="SMART" id="SM01133">
    <property type="entry name" value="DeoC"/>
    <property type="match status" value="1"/>
</dbReference>
<comment type="similarity">
    <text evidence="1">Belongs to the DeoC/FbaB aldolase family. DeoC type 1 subfamily.</text>
</comment>
<dbReference type="GO" id="GO:0046386">
    <property type="term" value="P:deoxyribose phosphate catabolic process"/>
    <property type="evidence" value="ECO:0007669"/>
    <property type="project" value="UniProtKB-UniPathway"/>
</dbReference>
<feature type="active site" description="Proton donor/acceptor" evidence="8">
    <location>
        <position position="178"/>
    </location>
</feature>
<feature type="active site" description="Schiff-base intermediate with acetaldehyde" evidence="8">
    <location>
        <position position="149"/>
    </location>
</feature>
<keyword evidence="4" id="KW-0456">Lyase</keyword>
<keyword evidence="3" id="KW-0963">Cytoplasm</keyword>
<dbReference type="AlphaFoldDB" id="A0A1Y2F5B3"/>
<dbReference type="CDD" id="cd00959">
    <property type="entry name" value="DeoC"/>
    <property type="match status" value="1"/>
</dbReference>
<evidence type="ECO:0000256" key="6">
    <source>
        <dbReference type="ARBA" id="ARBA00032755"/>
    </source>
</evidence>
<proteinExistence type="inferred from homology"/>
<dbReference type="InterPro" id="IPR011343">
    <property type="entry name" value="DeoC"/>
</dbReference>
<name>A0A1Y2F5B3_PROLT</name>
<dbReference type="OMA" id="MNACIPP"/>
<comment type="catalytic activity">
    <reaction evidence="7">
        <text>2-deoxy-D-ribose 5-phosphate = D-glyceraldehyde 3-phosphate + acetaldehyde</text>
        <dbReference type="Rhea" id="RHEA:12821"/>
        <dbReference type="ChEBI" id="CHEBI:15343"/>
        <dbReference type="ChEBI" id="CHEBI:59776"/>
        <dbReference type="ChEBI" id="CHEBI:62877"/>
        <dbReference type="EC" id="4.1.2.4"/>
    </reaction>
</comment>
<sequence length="218" mass="22923">MNRLIDHTILKPDATKAEVEKICDEALALETATVCVNTRWLPLVSKKLANSNVLPIAVVGFPLGACLTEAKVFETKLAIQQGAKEIDMVIDVGALKDGEVEHVEKDIHAVVQAAGNIPVKVILETCLLTDEQKRTACKLCKKAGAAFVKTSTGFSKSGATVADTKLMREEVGKEMGVKASGGIRTFKDAQAMVDAGASRIGASASVAIMAEANASSNV</sequence>
<evidence type="ECO:0000256" key="4">
    <source>
        <dbReference type="ARBA" id="ARBA00023239"/>
    </source>
</evidence>